<sequence>MSLFAVRSAVFAALMFPSFLYASGANAAGTCEDVRNSGAHPPELTITEATSVSSTAEMPRSHCLIQGELAPHQGIDGRAYAIHFEMRLPDDWNGRFVHQFNGGNDGKVLAATGPLLGGNKADNALSRGYAVVSSDAGHDEAAFSDKGLAGSAAFGFDPVARQDYGYSAVAKLNPLAMQLVEQYYGQKIAFRYGIGGSNGGRHALMAATRLPEQFDGLLVGYPGFNLPKAALQHAWDVQSWAKVDQDIAKAFSPADMAVLAKGILTACDALDGRVDGVVGNAEACQSRFNLASLACKAEKQPDCLSQSQITALRASHAGPKNSKGHALYSNWDWDPGMGSANWRLWKLQSPVAAWGGKPIIAVMGAGSLAQIFTTPPVPVNGTPEDLQKFLLGFDFDRDAPKIFAKSGPFTESAADFMIPPNSANPNLKAFKAAGHKMIVFHGNADPVFSVLDTVKWYRKLDSNNGRKAGDFVKFYRIPGMPHGAGGPSYDDFDFFTPLVAWVEKGAAPGPVSAGITKDNKEASALTPGRYLYCPYPLVAHYDKAAAGSDSIPFKCR</sequence>
<comment type="caution">
    <text evidence="9">The sequence shown here is derived from an EMBL/GenBank/DDBJ whole genome shotgun (WGS) entry which is preliminary data.</text>
</comment>
<keyword evidence="6" id="KW-0106">Calcium</keyword>
<dbReference type="AlphaFoldDB" id="A0A368NV19"/>
<evidence type="ECO:0000256" key="2">
    <source>
        <dbReference type="ARBA" id="ARBA00022487"/>
    </source>
</evidence>
<evidence type="ECO:0000256" key="5">
    <source>
        <dbReference type="ARBA" id="ARBA00022801"/>
    </source>
</evidence>
<name>A0A368NV19_AGRVI</name>
<dbReference type="InterPro" id="IPR029058">
    <property type="entry name" value="AB_hydrolase_fold"/>
</dbReference>
<dbReference type="Pfam" id="PF07519">
    <property type="entry name" value="Tannase"/>
    <property type="match status" value="1"/>
</dbReference>
<dbReference type="SUPFAM" id="SSF53474">
    <property type="entry name" value="alpha/beta-Hydrolases"/>
    <property type="match status" value="1"/>
</dbReference>
<keyword evidence="5 9" id="KW-0378">Hydrolase</keyword>
<keyword evidence="7" id="KW-1015">Disulfide bond</keyword>
<dbReference type="EMBL" id="QUSG01000024">
    <property type="protein sequence ID" value="KAA3520874.1"/>
    <property type="molecule type" value="Genomic_DNA"/>
</dbReference>
<dbReference type="Proteomes" id="UP000436911">
    <property type="component" value="Unassembled WGS sequence"/>
</dbReference>
<evidence type="ECO:0000256" key="6">
    <source>
        <dbReference type="ARBA" id="ARBA00022837"/>
    </source>
</evidence>
<evidence type="ECO:0000256" key="3">
    <source>
        <dbReference type="ARBA" id="ARBA00022723"/>
    </source>
</evidence>
<feature type="chain" id="PRO_5030067928" evidence="8">
    <location>
        <begin position="28"/>
        <end position="556"/>
    </location>
</feature>
<evidence type="ECO:0000256" key="7">
    <source>
        <dbReference type="ARBA" id="ARBA00023157"/>
    </source>
</evidence>
<dbReference type="GeneID" id="60682458"/>
<dbReference type="GO" id="GO:0046872">
    <property type="term" value="F:metal ion binding"/>
    <property type="evidence" value="ECO:0007669"/>
    <property type="project" value="UniProtKB-KW"/>
</dbReference>
<feature type="signal peptide" evidence="8">
    <location>
        <begin position="1"/>
        <end position="27"/>
    </location>
</feature>
<evidence type="ECO:0000256" key="1">
    <source>
        <dbReference type="ARBA" id="ARBA00006249"/>
    </source>
</evidence>
<evidence type="ECO:0000256" key="8">
    <source>
        <dbReference type="SAM" id="SignalP"/>
    </source>
</evidence>
<reference evidence="9 10" key="1">
    <citation type="submission" date="2018-08" db="EMBL/GenBank/DDBJ databases">
        <title>Genome sequencing of Agrobacterium vitis strain ICMP 10754.</title>
        <authorList>
            <person name="Visnovsky S.B."/>
            <person name="Pitman A.R."/>
        </authorList>
    </citation>
    <scope>NUCLEOTIDE SEQUENCE [LARGE SCALE GENOMIC DNA]</scope>
    <source>
        <strain evidence="9 10">ICMP 10754</strain>
    </source>
</reference>
<comment type="similarity">
    <text evidence="1">Belongs to the tannase family.</text>
</comment>
<protein>
    <submittedName>
        <fullName evidence="9">Tannase/feruloyl esterase family alpha/beta hydrolase</fullName>
    </submittedName>
</protein>
<proteinExistence type="inferred from homology"/>
<dbReference type="PANTHER" id="PTHR33938">
    <property type="entry name" value="FERULOYL ESTERASE B-RELATED"/>
    <property type="match status" value="1"/>
</dbReference>
<keyword evidence="2" id="KW-0719">Serine esterase</keyword>
<dbReference type="PANTHER" id="PTHR33938:SF15">
    <property type="entry name" value="FERULOYL ESTERASE B-RELATED"/>
    <property type="match status" value="1"/>
</dbReference>
<dbReference type="OrthoDB" id="7197884at2"/>
<evidence type="ECO:0000256" key="4">
    <source>
        <dbReference type="ARBA" id="ARBA00022729"/>
    </source>
</evidence>
<keyword evidence="3" id="KW-0479">Metal-binding</keyword>
<evidence type="ECO:0000313" key="10">
    <source>
        <dbReference type="Proteomes" id="UP000436911"/>
    </source>
</evidence>
<dbReference type="Gene3D" id="3.40.50.1820">
    <property type="entry name" value="alpha/beta hydrolase"/>
    <property type="match status" value="1"/>
</dbReference>
<dbReference type="InterPro" id="IPR011118">
    <property type="entry name" value="Tannase/feruloyl_esterase"/>
</dbReference>
<dbReference type="RefSeq" id="WP_114386562.1">
    <property type="nucleotide sequence ID" value="NZ_CP055265.1"/>
</dbReference>
<dbReference type="GO" id="GO:0052689">
    <property type="term" value="F:carboxylic ester hydrolase activity"/>
    <property type="evidence" value="ECO:0007669"/>
    <property type="project" value="UniProtKB-KW"/>
</dbReference>
<gene>
    <name evidence="9" type="ORF">DXT89_24455</name>
</gene>
<keyword evidence="4 8" id="KW-0732">Signal</keyword>
<organism evidence="9 10">
    <name type="scientific">Agrobacterium vitis</name>
    <name type="common">Rhizobium vitis</name>
    <dbReference type="NCBI Taxonomy" id="373"/>
    <lineage>
        <taxon>Bacteria</taxon>
        <taxon>Pseudomonadati</taxon>
        <taxon>Pseudomonadota</taxon>
        <taxon>Alphaproteobacteria</taxon>
        <taxon>Hyphomicrobiales</taxon>
        <taxon>Rhizobiaceae</taxon>
        <taxon>Rhizobium/Agrobacterium group</taxon>
        <taxon>Agrobacterium</taxon>
    </lineage>
</organism>
<evidence type="ECO:0000313" key="9">
    <source>
        <dbReference type="EMBL" id="KAA3520874.1"/>
    </source>
</evidence>
<accession>A0A368NV19</accession>